<proteinExistence type="predicted"/>
<protein>
    <submittedName>
        <fullName evidence="2">Uncharacterized protein</fullName>
    </submittedName>
</protein>
<evidence type="ECO:0000313" key="3">
    <source>
        <dbReference type="Proteomes" id="UP000252519"/>
    </source>
</evidence>
<keyword evidence="3" id="KW-1185">Reference proteome</keyword>
<dbReference type="AlphaFoldDB" id="A0A368H2B9"/>
<evidence type="ECO:0000313" key="2">
    <source>
        <dbReference type="EMBL" id="RCN49410.1"/>
    </source>
</evidence>
<organism evidence="2 3">
    <name type="scientific">Ancylostoma caninum</name>
    <name type="common">Dog hookworm</name>
    <dbReference type="NCBI Taxonomy" id="29170"/>
    <lineage>
        <taxon>Eukaryota</taxon>
        <taxon>Metazoa</taxon>
        <taxon>Ecdysozoa</taxon>
        <taxon>Nematoda</taxon>
        <taxon>Chromadorea</taxon>
        <taxon>Rhabditida</taxon>
        <taxon>Rhabditina</taxon>
        <taxon>Rhabditomorpha</taxon>
        <taxon>Strongyloidea</taxon>
        <taxon>Ancylostomatidae</taxon>
        <taxon>Ancylostomatinae</taxon>
        <taxon>Ancylostoma</taxon>
    </lineage>
</organism>
<dbReference type="EMBL" id="JOJR01000034">
    <property type="protein sequence ID" value="RCN49410.1"/>
    <property type="molecule type" value="Genomic_DNA"/>
</dbReference>
<feature type="coiled-coil region" evidence="1">
    <location>
        <begin position="33"/>
        <end position="74"/>
    </location>
</feature>
<gene>
    <name evidence="2" type="ORF">ANCCAN_04495</name>
</gene>
<dbReference type="STRING" id="29170.A0A368H2B9"/>
<comment type="caution">
    <text evidence="2">The sequence shown here is derived from an EMBL/GenBank/DDBJ whole genome shotgun (WGS) entry which is preliminary data.</text>
</comment>
<dbReference type="OrthoDB" id="10426695at2759"/>
<keyword evidence="1" id="KW-0175">Coiled coil</keyword>
<evidence type="ECO:0000256" key="1">
    <source>
        <dbReference type="SAM" id="Coils"/>
    </source>
</evidence>
<sequence length="124" mass="14676">MFIIQICPFDEKFNKLKWRQLNKLREEIAEEGHKSAVTALKKFEKELKEYDKDIKMHQDKVDATNKKIVKLKSKQSAMETDIQKFKEDAVAYKKLAHQKVKAHPWISDDMSHFGKKNTEYDFTG</sequence>
<name>A0A368H2B9_ANCCA</name>
<accession>A0A368H2B9</accession>
<reference evidence="2 3" key="1">
    <citation type="submission" date="2014-10" db="EMBL/GenBank/DDBJ databases">
        <title>Draft genome of the hookworm Ancylostoma caninum.</title>
        <authorList>
            <person name="Mitreva M."/>
        </authorList>
    </citation>
    <scope>NUCLEOTIDE SEQUENCE [LARGE SCALE GENOMIC DNA]</scope>
    <source>
        <strain evidence="2 3">Baltimore</strain>
    </source>
</reference>
<dbReference type="Proteomes" id="UP000252519">
    <property type="component" value="Unassembled WGS sequence"/>
</dbReference>